<dbReference type="Proteomes" id="UP000703038">
    <property type="component" value="Unassembled WGS sequence"/>
</dbReference>
<dbReference type="EMBL" id="JAFBBK010000001">
    <property type="protein sequence ID" value="MBM7417200.1"/>
    <property type="molecule type" value="Genomic_DNA"/>
</dbReference>
<dbReference type="RefSeq" id="WP_204869837.1">
    <property type="nucleotide sequence ID" value="NZ_JAFBBK010000001.1"/>
</dbReference>
<protein>
    <submittedName>
        <fullName evidence="4">CBS domain-containing protein</fullName>
    </submittedName>
</protein>
<organism evidence="4 5">
    <name type="scientific">Rhodococcoides corynebacterioides</name>
    <dbReference type="NCBI Taxonomy" id="53972"/>
    <lineage>
        <taxon>Bacteria</taxon>
        <taxon>Bacillati</taxon>
        <taxon>Actinomycetota</taxon>
        <taxon>Actinomycetes</taxon>
        <taxon>Mycobacteriales</taxon>
        <taxon>Nocardiaceae</taxon>
        <taxon>Rhodococcoides</taxon>
    </lineage>
</organism>
<keyword evidence="1 2" id="KW-0129">CBS domain</keyword>
<dbReference type="SUPFAM" id="SSF54631">
    <property type="entry name" value="CBS-domain pair"/>
    <property type="match status" value="1"/>
</dbReference>
<comment type="caution">
    <text evidence="4">The sequence shown here is derived from an EMBL/GenBank/DDBJ whole genome shotgun (WGS) entry which is preliminary data.</text>
</comment>
<dbReference type="PANTHER" id="PTHR43080">
    <property type="entry name" value="CBS DOMAIN-CONTAINING PROTEIN CBSX3, MITOCHONDRIAL"/>
    <property type="match status" value="1"/>
</dbReference>
<dbReference type="PROSITE" id="PS51371">
    <property type="entry name" value="CBS"/>
    <property type="match status" value="1"/>
</dbReference>
<dbReference type="InterPro" id="IPR000644">
    <property type="entry name" value="CBS_dom"/>
</dbReference>
<dbReference type="Gene3D" id="3.10.580.10">
    <property type="entry name" value="CBS-domain"/>
    <property type="match status" value="1"/>
</dbReference>
<evidence type="ECO:0000313" key="4">
    <source>
        <dbReference type="EMBL" id="MBM7417200.1"/>
    </source>
</evidence>
<dbReference type="SMART" id="SM00116">
    <property type="entry name" value="CBS"/>
    <property type="match status" value="2"/>
</dbReference>
<sequence>MTSSRRRSPVSALTRRGVPIGRADITVAEAADAMTRARSSTLVVQCPGSVWGVVTDGDLRRRVIAAGLSTAAPVSAVASVPAVTVDAEVPVAEAAAVALAAGVRRLVVLDASGGVLGIALEQDLLSPALRAGTALRTAVERAASVDDLVEACGRLSSVTLSLNDSRVPSADVTAVRSSVVTATVRRAAELLGDDASTWLVSGSVARRESVPSSDVETARVGGPSPMGSSVHAVLERCGLAADPHHASAASPRFVRTVDEWSGAVAGWVADPYEDTGVVMLSLALDARPVVPGGWAPAEPARAALADAAHARLLMLREATTINARVTLRDKLFRRADTMDVKAGILTPIVDIARWAGVSAGHDAVGTPARLEHGARAQVLSEDDAEVLAESFDVVQRIRLWHQCEALRDGRPVDDLVRPSDLTPLDRSLLDAAAREVAGVQRASAYLAR</sequence>
<dbReference type="InterPro" id="IPR005105">
    <property type="entry name" value="GlnD_Uridyltrans_N"/>
</dbReference>
<accession>A0ABS2KZZ4</accession>
<dbReference type="Pfam" id="PF03445">
    <property type="entry name" value="DUF294"/>
    <property type="match status" value="1"/>
</dbReference>
<proteinExistence type="predicted"/>
<dbReference type="InterPro" id="IPR051257">
    <property type="entry name" value="Diverse_CBS-Domain"/>
</dbReference>
<evidence type="ECO:0000256" key="1">
    <source>
        <dbReference type="ARBA" id="ARBA00023122"/>
    </source>
</evidence>
<keyword evidence="5" id="KW-1185">Reference proteome</keyword>
<name>A0ABS2KZZ4_9NOCA</name>
<gene>
    <name evidence="4" type="ORF">JOE42_003933</name>
</gene>
<dbReference type="InterPro" id="IPR018821">
    <property type="entry name" value="DUF294_put_nucleoTrafse_sb-bd"/>
</dbReference>
<dbReference type="PANTHER" id="PTHR43080:SF2">
    <property type="entry name" value="CBS DOMAIN-CONTAINING PROTEIN"/>
    <property type="match status" value="1"/>
</dbReference>
<dbReference type="Pfam" id="PF00571">
    <property type="entry name" value="CBS"/>
    <property type="match status" value="2"/>
</dbReference>
<dbReference type="InterPro" id="IPR046342">
    <property type="entry name" value="CBS_dom_sf"/>
</dbReference>
<dbReference type="Pfam" id="PF10335">
    <property type="entry name" value="DUF294_C"/>
    <property type="match status" value="1"/>
</dbReference>
<evidence type="ECO:0000256" key="2">
    <source>
        <dbReference type="PROSITE-ProRule" id="PRU00703"/>
    </source>
</evidence>
<evidence type="ECO:0000313" key="5">
    <source>
        <dbReference type="Proteomes" id="UP000703038"/>
    </source>
</evidence>
<feature type="domain" description="CBS" evidence="3">
    <location>
        <begin position="78"/>
        <end position="135"/>
    </location>
</feature>
<reference evidence="4 5" key="1">
    <citation type="submission" date="2021-01" db="EMBL/GenBank/DDBJ databases">
        <title>Genomics of switchgrass bacterial isolates.</title>
        <authorList>
            <person name="Shade A."/>
        </authorList>
    </citation>
    <scope>NUCLEOTIDE SEQUENCE [LARGE SCALE GENOMIC DNA]</scope>
    <source>
        <strain evidence="4 5">PvP111</strain>
    </source>
</reference>
<evidence type="ECO:0000259" key="3">
    <source>
        <dbReference type="PROSITE" id="PS51371"/>
    </source>
</evidence>